<dbReference type="PIRSF" id="PIRSF000193">
    <property type="entry name" value="Pyrrol-5-carb_rd"/>
    <property type="match status" value="1"/>
</dbReference>
<gene>
    <name evidence="2" type="primary">proC</name>
    <name evidence="6" type="ORF">EJP77_05705</name>
</gene>
<dbReference type="SUPFAM" id="SSF48179">
    <property type="entry name" value="6-phosphogluconate dehydrogenase C-terminal domain-like"/>
    <property type="match status" value="1"/>
</dbReference>
<feature type="binding site" evidence="3">
    <location>
        <begin position="6"/>
        <end position="11"/>
    </location>
    <ligand>
        <name>NADP(+)</name>
        <dbReference type="ChEBI" id="CHEBI:58349"/>
    </ligand>
</feature>
<evidence type="ECO:0000256" key="3">
    <source>
        <dbReference type="PIRSR" id="PIRSR000193-1"/>
    </source>
</evidence>
<feature type="binding site" evidence="3">
    <location>
        <position position="56"/>
    </location>
    <ligand>
        <name>NADPH</name>
        <dbReference type="ChEBI" id="CHEBI:57783"/>
    </ligand>
</feature>
<evidence type="ECO:0000259" key="5">
    <source>
        <dbReference type="Pfam" id="PF14748"/>
    </source>
</evidence>
<dbReference type="GO" id="GO:0004735">
    <property type="term" value="F:pyrroline-5-carboxylate reductase activity"/>
    <property type="evidence" value="ECO:0007669"/>
    <property type="project" value="UniProtKB-UniRule"/>
</dbReference>
<dbReference type="OrthoDB" id="9805754at2"/>
<proteinExistence type="inferred from homology"/>
<feature type="binding site" evidence="3">
    <location>
        <position position="34"/>
    </location>
    <ligand>
        <name>NADP(+)</name>
        <dbReference type="ChEBI" id="CHEBI:58349"/>
    </ligand>
</feature>
<accession>A0A433XR01</accession>
<organism evidence="6 7">
    <name type="scientific">Paenibacillus zeisoli</name>
    <dbReference type="NCBI Taxonomy" id="2496267"/>
    <lineage>
        <taxon>Bacteria</taxon>
        <taxon>Bacillati</taxon>
        <taxon>Bacillota</taxon>
        <taxon>Bacilli</taxon>
        <taxon>Bacillales</taxon>
        <taxon>Paenibacillaceae</taxon>
        <taxon>Paenibacillus</taxon>
    </lineage>
</organism>
<keyword evidence="2" id="KW-0641">Proline biosynthesis</keyword>
<keyword evidence="7" id="KW-1185">Reference proteome</keyword>
<comment type="catalytic activity">
    <reaction evidence="2">
        <text>L-proline + NADP(+) = (S)-1-pyrroline-5-carboxylate + NADPH + 2 H(+)</text>
        <dbReference type="Rhea" id="RHEA:14109"/>
        <dbReference type="ChEBI" id="CHEBI:15378"/>
        <dbReference type="ChEBI" id="CHEBI:17388"/>
        <dbReference type="ChEBI" id="CHEBI:57783"/>
        <dbReference type="ChEBI" id="CHEBI:58349"/>
        <dbReference type="ChEBI" id="CHEBI:60039"/>
        <dbReference type="EC" id="1.5.1.2"/>
    </reaction>
</comment>
<dbReference type="HAMAP" id="MF_01925">
    <property type="entry name" value="P5C_reductase"/>
    <property type="match status" value="1"/>
</dbReference>
<dbReference type="GO" id="GO:0055129">
    <property type="term" value="P:L-proline biosynthetic process"/>
    <property type="evidence" value="ECO:0007669"/>
    <property type="project" value="UniProtKB-UniRule"/>
</dbReference>
<dbReference type="PANTHER" id="PTHR11645:SF51">
    <property type="entry name" value="COME OPERON PROTEIN 4"/>
    <property type="match status" value="1"/>
</dbReference>
<name>A0A433XR01_9BACL</name>
<evidence type="ECO:0000259" key="4">
    <source>
        <dbReference type="Pfam" id="PF03807"/>
    </source>
</evidence>
<dbReference type="PROSITE" id="PS00521">
    <property type="entry name" value="P5CR"/>
    <property type="match status" value="1"/>
</dbReference>
<dbReference type="NCBIfam" id="NF005814">
    <property type="entry name" value="PRK07680.1"/>
    <property type="match status" value="1"/>
</dbReference>
<evidence type="ECO:0000313" key="7">
    <source>
        <dbReference type="Proteomes" id="UP000272464"/>
    </source>
</evidence>
<dbReference type="InterPro" id="IPR036291">
    <property type="entry name" value="NAD(P)-bd_dom_sf"/>
</dbReference>
<dbReference type="Proteomes" id="UP000272464">
    <property type="component" value="Unassembled WGS sequence"/>
</dbReference>
<dbReference type="RefSeq" id="WP_127198155.1">
    <property type="nucleotide sequence ID" value="NZ_RZNX01000001.1"/>
</dbReference>
<dbReference type="SUPFAM" id="SSF51735">
    <property type="entry name" value="NAD(P)-binding Rossmann-fold domains"/>
    <property type="match status" value="1"/>
</dbReference>
<reference evidence="6 7" key="1">
    <citation type="submission" date="2018-12" db="EMBL/GenBank/DDBJ databases">
        <authorList>
            <person name="Sun L."/>
            <person name="Chen Z."/>
        </authorList>
    </citation>
    <scope>NUCLEOTIDE SEQUENCE [LARGE SCALE GENOMIC DNA]</scope>
    <source>
        <strain evidence="6 7">3-5-3</strain>
    </source>
</reference>
<feature type="domain" description="Pyrroline-5-carboxylate reductase dimerisation" evidence="5">
    <location>
        <begin position="159"/>
        <end position="261"/>
    </location>
</feature>
<comment type="catalytic activity">
    <reaction evidence="2">
        <text>L-proline + NAD(+) = (S)-1-pyrroline-5-carboxylate + NADH + 2 H(+)</text>
        <dbReference type="Rhea" id="RHEA:14105"/>
        <dbReference type="ChEBI" id="CHEBI:15378"/>
        <dbReference type="ChEBI" id="CHEBI:17388"/>
        <dbReference type="ChEBI" id="CHEBI:57540"/>
        <dbReference type="ChEBI" id="CHEBI:57945"/>
        <dbReference type="ChEBI" id="CHEBI:60039"/>
        <dbReference type="EC" id="1.5.1.2"/>
    </reaction>
</comment>
<dbReference type="Gene3D" id="1.10.3730.10">
    <property type="entry name" value="ProC C-terminal domain-like"/>
    <property type="match status" value="1"/>
</dbReference>
<dbReference type="Gene3D" id="3.40.50.720">
    <property type="entry name" value="NAD(P)-binding Rossmann-like Domain"/>
    <property type="match status" value="1"/>
</dbReference>
<keyword evidence="2" id="KW-0963">Cytoplasm</keyword>
<dbReference type="EMBL" id="RZNX01000001">
    <property type="protein sequence ID" value="RUT36466.1"/>
    <property type="molecule type" value="Genomic_DNA"/>
</dbReference>
<dbReference type="GO" id="GO:0005737">
    <property type="term" value="C:cytoplasm"/>
    <property type="evidence" value="ECO:0007669"/>
    <property type="project" value="UniProtKB-SubCell"/>
</dbReference>
<dbReference type="PANTHER" id="PTHR11645">
    <property type="entry name" value="PYRROLINE-5-CARBOXYLATE REDUCTASE"/>
    <property type="match status" value="1"/>
</dbReference>
<dbReference type="InterPro" id="IPR000304">
    <property type="entry name" value="Pyrroline-COOH_reductase"/>
</dbReference>
<dbReference type="InterPro" id="IPR053790">
    <property type="entry name" value="P5CR-like_CS"/>
</dbReference>
<sequence>MRIGFIGTGSMGSLLIESFLRSGALQPRQITASSRTLARTERLSAKYPGLTAVSSNVQTVFQSDIIFLCVKPLEFPHVLSEIQEALNPDQIVVSITSPVQISHLEGILPCKVAKVVPSITHAVLSGASLCMYGQRILPEDRLLLEQLVSSVGTPVLIEEAHVRAASDISSCGPAFLAFILGLWADSAAELTGLHRATAVHLGAEMLLGTGRLLTEGGFSLEQLTQRVAVPGGVTAEGLSVLKQHLISVFPELIQATTRKHEHDLTTLDTSFSQLEERDD</sequence>
<evidence type="ECO:0000313" key="6">
    <source>
        <dbReference type="EMBL" id="RUT36466.1"/>
    </source>
</evidence>
<comment type="similarity">
    <text evidence="1 2">Belongs to the pyrroline-5-carboxylate reductase family.</text>
</comment>
<comment type="subcellular location">
    <subcellularLocation>
        <location evidence="2">Cytoplasm</location>
    </subcellularLocation>
</comment>
<dbReference type="InterPro" id="IPR028939">
    <property type="entry name" value="P5C_Rdtase_cat_N"/>
</dbReference>
<dbReference type="AlphaFoldDB" id="A0A433XR01"/>
<feature type="domain" description="Pyrroline-5-carboxylate reductase catalytic N-terminal" evidence="4">
    <location>
        <begin position="2"/>
        <end position="97"/>
    </location>
</feature>
<dbReference type="Pfam" id="PF14748">
    <property type="entry name" value="P5CR_dimer"/>
    <property type="match status" value="1"/>
</dbReference>
<comment type="caution">
    <text evidence="6">The sequence shown here is derived from an EMBL/GenBank/DDBJ whole genome shotgun (WGS) entry which is preliminary data.</text>
</comment>
<dbReference type="UniPathway" id="UPA00098">
    <property type="reaction ID" value="UER00361"/>
</dbReference>
<comment type="pathway">
    <text evidence="2">Amino-acid biosynthesis; L-proline biosynthesis; L-proline from L-glutamate 5-semialdehyde: step 1/1.</text>
</comment>
<keyword evidence="2 3" id="KW-0521">NADP</keyword>
<protein>
    <recommendedName>
        <fullName evidence="2">Pyrroline-5-carboxylate reductase</fullName>
        <shortName evidence="2">P5C reductase</shortName>
        <shortName evidence="2">P5CR</shortName>
        <ecNumber evidence="2">1.5.1.2</ecNumber>
    </recommendedName>
    <alternativeName>
        <fullName evidence="2">PCA reductase</fullName>
    </alternativeName>
</protein>
<dbReference type="Pfam" id="PF03807">
    <property type="entry name" value="F420_oxidored"/>
    <property type="match status" value="1"/>
</dbReference>
<evidence type="ECO:0000256" key="1">
    <source>
        <dbReference type="ARBA" id="ARBA00005525"/>
    </source>
</evidence>
<dbReference type="InterPro" id="IPR008927">
    <property type="entry name" value="6-PGluconate_DH-like_C_sf"/>
</dbReference>
<comment type="function">
    <text evidence="2">Catalyzes the reduction of 1-pyrroline-5-carboxylate (PCA) to L-proline.</text>
</comment>
<dbReference type="EC" id="1.5.1.2" evidence="2"/>
<keyword evidence="2" id="KW-0028">Amino-acid biosynthesis</keyword>
<dbReference type="InterPro" id="IPR029036">
    <property type="entry name" value="P5CR_dimer"/>
</dbReference>
<keyword evidence="2" id="KW-0560">Oxidoreductase</keyword>
<evidence type="ECO:0000256" key="2">
    <source>
        <dbReference type="HAMAP-Rule" id="MF_01925"/>
    </source>
</evidence>